<feature type="compositionally biased region" description="Gly residues" evidence="1">
    <location>
        <begin position="26"/>
        <end position="36"/>
    </location>
</feature>
<dbReference type="EMBL" id="PGGS01000926">
    <property type="protein sequence ID" value="PNH01349.1"/>
    <property type="molecule type" value="Genomic_DNA"/>
</dbReference>
<evidence type="ECO:0000313" key="3">
    <source>
        <dbReference type="EMBL" id="PNH01349.1"/>
    </source>
</evidence>
<feature type="region of interest" description="Disordered" evidence="1">
    <location>
        <begin position="1"/>
        <end position="38"/>
    </location>
</feature>
<feature type="compositionally biased region" description="Basic and acidic residues" evidence="1">
    <location>
        <begin position="1"/>
        <end position="10"/>
    </location>
</feature>
<comment type="caution">
    <text evidence="3">The sequence shown here is derived from an EMBL/GenBank/DDBJ whole genome shotgun (WGS) entry which is preliminary data.</text>
</comment>
<name>A0A2J7ZM51_9CHLO</name>
<dbReference type="Proteomes" id="UP000236333">
    <property type="component" value="Unassembled WGS sequence"/>
</dbReference>
<gene>
    <name evidence="3" type="ORF">TSOC_012773</name>
</gene>
<evidence type="ECO:0000256" key="2">
    <source>
        <dbReference type="SAM" id="Phobius"/>
    </source>
</evidence>
<dbReference type="OrthoDB" id="532033at2759"/>
<keyword evidence="2" id="KW-1133">Transmembrane helix</keyword>
<feature type="transmembrane region" description="Helical" evidence="2">
    <location>
        <begin position="44"/>
        <end position="61"/>
    </location>
</feature>
<evidence type="ECO:0000313" key="4">
    <source>
        <dbReference type="Proteomes" id="UP000236333"/>
    </source>
</evidence>
<reference evidence="3 4" key="1">
    <citation type="journal article" date="2017" name="Mol. Biol. Evol.">
        <title>The 4-celled Tetrabaena socialis nuclear genome reveals the essential components for genetic control of cell number at the origin of multicellularity in the volvocine lineage.</title>
        <authorList>
            <person name="Featherston J."/>
            <person name="Arakaki Y."/>
            <person name="Hanschen E.R."/>
            <person name="Ferris P.J."/>
            <person name="Michod R.E."/>
            <person name="Olson B.J.S.C."/>
            <person name="Nozaki H."/>
            <person name="Durand P.M."/>
        </authorList>
    </citation>
    <scope>NUCLEOTIDE SEQUENCE [LARGE SCALE GENOMIC DNA]</scope>
    <source>
        <strain evidence="3 4">NIES-571</strain>
    </source>
</reference>
<dbReference type="AlphaFoldDB" id="A0A2J7ZM51"/>
<organism evidence="3 4">
    <name type="scientific">Tetrabaena socialis</name>
    <dbReference type="NCBI Taxonomy" id="47790"/>
    <lineage>
        <taxon>Eukaryota</taxon>
        <taxon>Viridiplantae</taxon>
        <taxon>Chlorophyta</taxon>
        <taxon>core chlorophytes</taxon>
        <taxon>Chlorophyceae</taxon>
        <taxon>CS clade</taxon>
        <taxon>Chlamydomonadales</taxon>
        <taxon>Tetrabaenaceae</taxon>
        <taxon>Tetrabaena</taxon>
    </lineage>
</organism>
<keyword evidence="4" id="KW-1185">Reference proteome</keyword>
<accession>A0A2J7ZM51</accession>
<sequence length="76" mass="8319">MESRGERRPDAPAGRVIIPIRHLPGGPKGGDGPGGKGMRHRDSIIVGLGLIIFLSVTWIYFVHRMYLNVRTDDAAP</sequence>
<keyword evidence="2" id="KW-0812">Transmembrane</keyword>
<proteinExistence type="predicted"/>
<protein>
    <submittedName>
        <fullName evidence="3">Uncharacterized protein</fullName>
    </submittedName>
</protein>
<keyword evidence="2" id="KW-0472">Membrane</keyword>
<evidence type="ECO:0000256" key="1">
    <source>
        <dbReference type="SAM" id="MobiDB-lite"/>
    </source>
</evidence>